<evidence type="ECO:0000313" key="6">
    <source>
        <dbReference type="Proteomes" id="UP000007820"/>
    </source>
</evidence>
<evidence type="ECO:0000313" key="4">
    <source>
        <dbReference type="EMBL" id="AGB28415.1"/>
    </source>
</evidence>
<dbReference type="InterPro" id="IPR007421">
    <property type="entry name" value="Schlafen_AlbA_2_dom"/>
</dbReference>
<dbReference type="RefSeq" id="WP_005844848.1">
    <property type="nucleotide sequence ID" value="NC_019960.1"/>
</dbReference>
<reference evidence="4" key="3">
    <citation type="submission" date="2012-02" db="EMBL/GenBank/DDBJ databases">
        <title>Complete sequence of chromosome 1 of Prevotella dentalis DSM 3688.</title>
        <authorList>
            <consortium name="US DOE Joint Genome Institute (JGI-PGF)"/>
            <person name="Lucas S."/>
            <person name="Copeland A."/>
            <person name="Lapidus A."/>
            <person name="Glavina del Rio T."/>
            <person name="Dalin E."/>
            <person name="Tice H."/>
            <person name="Bruce D."/>
            <person name="Goodwin L."/>
            <person name="Pitluck S."/>
            <person name="Peters L."/>
            <person name="Mikhailova N."/>
            <person name="Chertkov O."/>
            <person name="Kyrpides N."/>
            <person name="Mavromatis K."/>
            <person name="Ivanova N."/>
            <person name="Brettin T."/>
            <person name="Detter J.C."/>
            <person name="Han C."/>
            <person name="Larimer F."/>
            <person name="Land M."/>
            <person name="Hauser L."/>
            <person name="Markowitz V."/>
            <person name="Cheng J.-F."/>
            <person name="Hugenholtz P."/>
            <person name="Woyke T."/>
            <person name="Wu D."/>
            <person name="Gronow S."/>
            <person name="Wellnitz S."/>
            <person name="Brambilla E."/>
            <person name="Klenk H.-P."/>
            <person name="Eisen J.A."/>
        </authorList>
    </citation>
    <scope>NUCLEOTIDE SEQUENCE [LARGE SCALE GENOMIC DNA]</scope>
    <source>
        <strain evidence="4">DSM 3688</strain>
    </source>
</reference>
<dbReference type="InterPro" id="IPR038461">
    <property type="entry name" value="Schlafen_AlbA_2_dom_sf"/>
</dbReference>
<gene>
    <name evidence="4" type="ordered locus">Prede_1081</name>
    <name evidence="5" type="ORF">HMPREF9136_0952</name>
</gene>
<dbReference type="OrthoDB" id="9807907at2"/>
<accession>F9D274</accession>
<dbReference type="EMBL" id="AFPW01000012">
    <property type="protein sequence ID" value="EGQ15892.1"/>
    <property type="molecule type" value="Genomic_DNA"/>
</dbReference>
<dbReference type="eggNOG" id="COG2865">
    <property type="taxonomic scope" value="Bacteria"/>
</dbReference>
<dbReference type="Pfam" id="PF04703">
    <property type="entry name" value="FaeA"/>
    <property type="match status" value="1"/>
</dbReference>
<evidence type="ECO:0000256" key="1">
    <source>
        <dbReference type="ARBA" id="ARBA00023015"/>
    </source>
</evidence>
<sequence length="500" mass="56674">MSREPFDLQQIASLRENNRLEAKRARGGVPHSMWETYSAFANTEGGVILLGVDETRNHQLVVTGVDAPQTYIRDIWNTVNNPQKVSVNILTERMVHAERVNGKDIIVVEVPRADRSLRPVYLNKNPESGSYRRNFEGDYHCNKEQISAMYRDASEVTMDRKVLVSKEIDAFCRETIIDYRGRFKAFHPSHVWNQLDNEQFLRHIGAVQWSGEDLRFHPTLAGLLMFGFDFEILQELPQYYLDYREEFDPGVRWTHRLVSSSGDWSGNIYDFFWRVYPRLRQNLPVPFAVDGGVNRIDEPRTHLAIRELLLNALAHGDYFGRRGFVVVNAPSGIRIANPGDMRVSLDVALEGGVSDPRNSMVMRMFSLVGIGDRAGSGMPDAISALREELHAEMSCRVSLDPDRTTLDIQFGKPLVKAPSADNPLINGPSVDKNADKMAQILAFINGRGEVKTAEVAQAFRLSMTQSRYYLQKLIGANQIVACGGNRNRSYKVNGKERRLE</sequence>
<dbReference type="InterPro" id="IPR038475">
    <property type="entry name" value="RecG_C_sf"/>
</dbReference>
<dbReference type="KEGG" id="pdt:Prede_1081"/>
<keyword evidence="1" id="KW-0805">Transcription regulation</keyword>
<evidence type="ECO:0000313" key="5">
    <source>
        <dbReference type="EMBL" id="EGQ15892.1"/>
    </source>
</evidence>
<dbReference type="Proteomes" id="UP000007820">
    <property type="component" value="Unassembled WGS sequence"/>
</dbReference>
<dbReference type="EMBL" id="CP003368">
    <property type="protein sequence ID" value="AGB28415.1"/>
    <property type="molecule type" value="Genomic_DNA"/>
</dbReference>
<dbReference type="GO" id="GO:0006355">
    <property type="term" value="P:regulation of DNA-templated transcription"/>
    <property type="evidence" value="ECO:0007669"/>
    <property type="project" value="InterPro"/>
</dbReference>
<dbReference type="PANTHER" id="PTHR30595">
    <property type="entry name" value="GLPR-RELATED TRANSCRIPTIONAL REPRESSOR"/>
    <property type="match status" value="1"/>
</dbReference>
<protein>
    <submittedName>
        <fullName evidence="5">Divergent AAA domain protein</fullName>
    </submittedName>
    <submittedName>
        <fullName evidence="4">Transcriptional regulator with HTH domain</fullName>
    </submittedName>
</protein>
<evidence type="ECO:0000256" key="2">
    <source>
        <dbReference type="ARBA" id="ARBA00023163"/>
    </source>
</evidence>
<dbReference type="Gene3D" id="1.10.10.10">
    <property type="entry name" value="Winged helix-like DNA-binding domain superfamily/Winged helix DNA-binding domain"/>
    <property type="match status" value="1"/>
</dbReference>
<dbReference type="Gene3D" id="3.30.565.60">
    <property type="match status" value="1"/>
</dbReference>
<dbReference type="AlphaFoldDB" id="F9D274"/>
<reference evidence="7" key="2">
    <citation type="submission" date="2012-02" db="EMBL/GenBank/DDBJ databases">
        <title>Complete sequence of chromosome 1 of Prevotella dentalis DSM 3688.</title>
        <authorList>
            <person name="Lucas S."/>
            <person name="Copeland A."/>
            <person name="Lapidus A."/>
            <person name="Glavina del Rio T."/>
            <person name="Dalin E."/>
            <person name="Tice H."/>
            <person name="Bruce D."/>
            <person name="Goodwin L."/>
            <person name="Pitluck S."/>
            <person name="Peters L."/>
            <person name="Mikhailova N."/>
            <person name="Chertkov O."/>
            <person name="Kyrpides N."/>
            <person name="Mavromatis K."/>
            <person name="Ivanova N."/>
            <person name="Brettin T."/>
            <person name="Detter J.C."/>
            <person name="Han C."/>
            <person name="Larimer F."/>
            <person name="Land M."/>
            <person name="Hauser L."/>
            <person name="Markowitz V."/>
            <person name="Cheng J.-F."/>
            <person name="Hugenholtz P."/>
            <person name="Woyke T."/>
            <person name="Wu D."/>
            <person name="Gronow S."/>
            <person name="Wellnitz S."/>
            <person name="Brambilla E."/>
            <person name="Klenk H.-P."/>
            <person name="Eisen J.A."/>
        </authorList>
    </citation>
    <scope>NUCLEOTIDE SEQUENCE [LARGE SCALE GENOMIC DNA]</scope>
    <source>
        <strain evidence="7">ATCC 49559 / DSM 3688 / JCM 13448 / NCTC 12043 / ES 2772</strain>
    </source>
</reference>
<proteinExistence type="predicted"/>
<dbReference type="PATRIC" id="fig|908937.9.peg.1131"/>
<dbReference type="HOGENOM" id="CLU_024970_0_1_10"/>
<name>F9D274_PREDD</name>
<dbReference type="Pfam" id="PF04326">
    <property type="entry name" value="SLFN_AlbA_2"/>
    <property type="match status" value="1"/>
</dbReference>
<evidence type="ECO:0000259" key="3">
    <source>
        <dbReference type="Pfam" id="PF04326"/>
    </source>
</evidence>
<dbReference type="InterPro" id="IPR006793">
    <property type="entry name" value="FaeA"/>
</dbReference>
<dbReference type="Pfam" id="PF13749">
    <property type="entry name" value="HATPase_c_4"/>
    <property type="match status" value="1"/>
</dbReference>
<dbReference type="InterPro" id="IPR036388">
    <property type="entry name" value="WH-like_DNA-bd_sf"/>
</dbReference>
<keyword evidence="7" id="KW-1185">Reference proteome</keyword>
<dbReference type="PANTHER" id="PTHR30595:SF6">
    <property type="entry name" value="SCHLAFEN ALBA-2 DOMAIN-CONTAINING PROTEIN"/>
    <property type="match status" value="1"/>
</dbReference>
<reference evidence="5 6" key="1">
    <citation type="submission" date="2011-04" db="EMBL/GenBank/DDBJ databases">
        <authorList>
            <person name="Muzny D."/>
            <person name="Qin X."/>
            <person name="Deng J."/>
            <person name="Jiang H."/>
            <person name="Liu Y."/>
            <person name="Qu J."/>
            <person name="Song X.-Z."/>
            <person name="Zhang L."/>
            <person name="Thornton R."/>
            <person name="Coyle M."/>
            <person name="Francisco L."/>
            <person name="Jackson L."/>
            <person name="Javaid M."/>
            <person name="Korchina V."/>
            <person name="Kovar C."/>
            <person name="Mata R."/>
            <person name="Mathew T."/>
            <person name="Ngo R."/>
            <person name="Nguyen L."/>
            <person name="Nguyen N."/>
            <person name="Okwuonu G."/>
            <person name="Ongeri F."/>
            <person name="Pham C."/>
            <person name="Simmons D."/>
            <person name="Wilczek-Boney K."/>
            <person name="Hale W."/>
            <person name="Jakkamsetti A."/>
            <person name="Pham P."/>
            <person name="Ruth R."/>
            <person name="San Lucas F."/>
            <person name="Warren J."/>
            <person name="Zhang J."/>
            <person name="Zhao Z."/>
            <person name="Zhou C."/>
            <person name="Zhu D."/>
            <person name="Lee S."/>
            <person name="Bess C."/>
            <person name="Blankenburg K."/>
            <person name="Forbes L."/>
            <person name="Fu Q."/>
            <person name="Gubbala S."/>
            <person name="Hirani K."/>
            <person name="Jayaseelan J.C."/>
            <person name="Lara F."/>
            <person name="Munidasa M."/>
            <person name="Palculict T."/>
            <person name="Patil S."/>
            <person name="Pu L.-L."/>
            <person name="Saada N."/>
            <person name="Tang L."/>
            <person name="Weissenberger G."/>
            <person name="Zhu Y."/>
            <person name="Hemphill L."/>
            <person name="Shang Y."/>
            <person name="Youmans B."/>
            <person name="Ayvaz T."/>
            <person name="Ross M."/>
            <person name="Santibanez J."/>
            <person name="Aqrawi P."/>
            <person name="Gross S."/>
            <person name="Joshi V."/>
            <person name="Fowler G."/>
            <person name="Nazareth L."/>
            <person name="Reid J."/>
            <person name="Worley K."/>
            <person name="Petrosino J."/>
            <person name="Highlander S."/>
            <person name="Gibbs R."/>
        </authorList>
    </citation>
    <scope>NUCLEOTIDE SEQUENCE [LARGE SCALE GENOMIC DNA]</scope>
    <source>
        <strain evidence="5 6">DSM 3688</strain>
    </source>
</reference>
<organism evidence="5 6">
    <name type="scientific">Prevotella dentalis (strain ATCC 49559 / DSM 3688 / JCM 13448 / NCTC 12043 / ES 2772)</name>
    <name type="common">Mitsuokella dentalis</name>
    <dbReference type="NCBI Taxonomy" id="908937"/>
    <lineage>
        <taxon>Bacteria</taxon>
        <taxon>Pseudomonadati</taxon>
        <taxon>Bacteroidota</taxon>
        <taxon>Bacteroidia</taxon>
        <taxon>Bacteroidales</taxon>
        <taxon>Prevotellaceae</taxon>
        <taxon>Prevotella</taxon>
    </lineage>
</organism>
<keyword evidence="2" id="KW-0804">Transcription</keyword>
<feature type="domain" description="Schlafen AlbA-2" evidence="3">
    <location>
        <begin position="16"/>
        <end position="136"/>
    </location>
</feature>
<dbReference type="STRING" id="908937.Prede_1081"/>
<evidence type="ECO:0000313" key="7">
    <source>
        <dbReference type="Proteomes" id="UP000010862"/>
    </source>
</evidence>
<dbReference type="Gene3D" id="3.30.950.30">
    <property type="entry name" value="Schlafen, AAA domain"/>
    <property type="match status" value="1"/>
</dbReference>
<dbReference type="Proteomes" id="UP000010862">
    <property type="component" value="Chromosome 1"/>
</dbReference>